<organism evidence="2">
    <name type="scientific">Chrysotila carterae</name>
    <name type="common">Marine alga</name>
    <name type="synonym">Syracosphaera carterae</name>
    <dbReference type="NCBI Taxonomy" id="13221"/>
    <lineage>
        <taxon>Eukaryota</taxon>
        <taxon>Haptista</taxon>
        <taxon>Haptophyta</taxon>
        <taxon>Prymnesiophyceae</taxon>
        <taxon>Isochrysidales</taxon>
        <taxon>Isochrysidaceae</taxon>
        <taxon>Chrysotila</taxon>
    </lineage>
</organism>
<sequence>MLTMMMVLMPTLTLLLMTLMLMAIAMVVMIAQGPARAEAEIRFQLISEAFQTLNDPVNISLMRAFEKHWWFCFAETLRRSRSLRNVFEECGALASCLLSRRVVILMLRHLVRGELREWRS</sequence>
<reference evidence="2" key="1">
    <citation type="submission" date="2021-01" db="EMBL/GenBank/DDBJ databases">
        <authorList>
            <person name="Corre E."/>
            <person name="Pelletier E."/>
            <person name="Niang G."/>
            <person name="Scheremetjew M."/>
            <person name="Finn R."/>
            <person name="Kale V."/>
            <person name="Holt S."/>
            <person name="Cochrane G."/>
            <person name="Meng A."/>
            <person name="Brown T."/>
            <person name="Cohen L."/>
        </authorList>
    </citation>
    <scope>NUCLEOTIDE SEQUENCE</scope>
    <source>
        <strain evidence="2">CCMP645</strain>
    </source>
</reference>
<protein>
    <recommendedName>
        <fullName evidence="3">Secreted protein</fullName>
    </recommendedName>
</protein>
<evidence type="ECO:0008006" key="3">
    <source>
        <dbReference type="Google" id="ProtNLM"/>
    </source>
</evidence>
<dbReference type="EMBL" id="HBIZ01021391">
    <property type="protein sequence ID" value="CAE0760908.1"/>
    <property type="molecule type" value="Transcribed_RNA"/>
</dbReference>
<accession>A0A7S4BCY5</accession>
<evidence type="ECO:0000313" key="2">
    <source>
        <dbReference type="EMBL" id="CAE0760908.1"/>
    </source>
</evidence>
<name>A0A7S4BCY5_CHRCT</name>
<feature type="signal peptide" evidence="1">
    <location>
        <begin position="1"/>
        <end position="37"/>
    </location>
</feature>
<gene>
    <name evidence="2" type="ORF">PCAR00345_LOCUS13520</name>
</gene>
<dbReference type="AlphaFoldDB" id="A0A7S4BCY5"/>
<proteinExistence type="predicted"/>
<feature type="chain" id="PRO_5031543489" description="Secreted protein" evidence="1">
    <location>
        <begin position="38"/>
        <end position="120"/>
    </location>
</feature>
<evidence type="ECO:0000256" key="1">
    <source>
        <dbReference type="SAM" id="SignalP"/>
    </source>
</evidence>
<keyword evidence="1" id="KW-0732">Signal</keyword>